<comment type="subcellular location">
    <subcellularLocation>
        <location evidence="1">Cell membrane</location>
        <topology evidence="1">Multi-pass membrane protein</topology>
    </subcellularLocation>
</comment>
<feature type="transmembrane region" description="Helical" evidence="6">
    <location>
        <begin position="273"/>
        <end position="293"/>
    </location>
</feature>
<feature type="transmembrane region" description="Helical" evidence="6">
    <location>
        <begin position="231"/>
        <end position="261"/>
    </location>
</feature>
<feature type="transmembrane region" description="Helical" evidence="6">
    <location>
        <begin position="197"/>
        <end position="219"/>
    </location>
</feature>
<dbReference type="InterPro" id="IPR001851">
    <property type="entry name" value="ABC_transp_permease"/>
</dbReference>
<name>A0A2J0Z511_RHIML</name>
<keyword evidence="2" id="KW-1003">Cell membrane</keyword>
<comment type="caution">
    <text evidence="7">The sequence shown here is derived from an EMBL/GenBank/DDBJ whole genome shotgun (WGS) entry which is preliminary data.</text>
</comment>
<dbReference type="GO" id="GO:0022857">
    <property type="term" value="F:transmembrane transporter activity"/>
    <property type="evidence" value="ECO:0007669"/>
    <property type="project" value="InterPro"/>
</dbReference>
<protein>
    <submittedName>
        <fullName evidence="7">Sugar ABC transporter permease</fullName>
    </submittedName>
</protein>
<feature type="transmembrane region" description="Helical" evidence="6">
    <location>
        <begin position="65"/>
        <end position="89"/>
    </location>
</feature>
<dbReference type="GO" id="GO:0005886">
    <property type="term" value="C:plasma membrane"/>
    <property type="evidence" value="ECO:0007669"/>
    <property type="project" value="UniProtKB-SubCell"/>
</dbReference>
<feature type="transmembrane region" description="Helical" evidence="6">
    <location>
        <begin position="150"/>
        <end position="167"/>
    </location>
</feature>
<dbReference type="Proteomes" id="UP000231987">
    <property type="component" value="Unassembled WGS sequence"/>
</dbReference>
<feature type="transmembrane region" description="Helical" evidence="6">
    <location>
        <begin position="95"/>
        <end position="117"/>
    </location>
</feature>
<dbReference type="CDD" id="cd06580">
    <property type="entry name" value="TM_PBP1_transp_TpRbsC_like"/>
    <property type="match status" value="1"/>
</dbReference>
<dbReference type="Pfam" id="PF02653">
    <property type="entry name" value="BPD_transp_2"/>
    <property type="match status" value="1"/>
</dbReference>
<keyword evidence="5 6" id="KW-0472">Membrane</keyword>
<evidence type="ECO:0000256" key="2">
    <source>
        <dbReference type="ARBA" id="ARBA00022475"/>
    </source>
</evidence>
<sequence>MEDVASLSFLAATIAASWRLAAPLMFASIGEVFSERAGVLNIGLEGVMLAGAFAGFAAAFTSGSILLGVAAAIAAGVLVGLLFAFFTITIKADQIVVGAAINLLGLGLTAFLFRAYFSSAGKGIEIAKPINLPWLSDLPFFGEAFFRQNAFVYSTLPVAALAVFVLYRTSFGLTLRAVGEHPRAVDVSGRSVALYRYGAVLICSALAALGGAFLTLAHSNQFVEGISSGRGFIALAVVVFARWSPIGAFIVSLLFGVFYALQLQLQAQPVLFLPYQLFQALPYVMTIAALIFVRNRVDTPSMLGVAYKKS</sequence>
<evidence type="ECO:0000256" key="3">
    <source>
        <dbReference type="ARBA" id="ARBA00022692"/>
    </source>
</evidence>
<dbReference type="PANTHER" id="PTHR43370:SF2">
    <property type="entry name" value="ABC TRANSPORTER PERMEASE PROTEIN"/>
    <property type="match status" value="1"/>
</dbReference>
<dbReference type="EMBL" id="NJGD01000003">
    <property type="protein sequence ID" value="PJR15617.1"/>
    <property type="molecule type" value="Genomic_DNA"/>
</dbReference>
<dbReference type="AlphaFoldDB" id="A0A2J0Z511"/>
<evidence type="ECO:0000313" key="8">
    <source>
        <dbReference type="Proteomes" id="UP000231987"/>
    </source>
</evidence>
<keyword evidence="3 6" id="KW-0812">Transmembrane</keyword>
<dbReference type="PANTHER" id="PTHR43370">
    <property type="entry name" value="SUGAR ABC TRANSPORTER INTEGRAL MEMBRANE PROTEIN-RELATED"/>
    <property type="match status" value="1"/>
</dbReference>
<dbReference type="RefSeq" id="WP_100670876.1">
    <property type="nucleotide sequence ID" value="NZ_CP141213.1"/>
</dbReference>
<evidence type="ECO:0000256" key="1">
    <source>
        <dbReference type="ARBA" id="ARBA00004651"/>
    </source>
</evidence>
<evidence type="ECO:0000256" key="6">
    <source>
        <dbReference type="SAM" id="Phobius"/>
    </source>
</evidence>
<gene>
    <name evidence="7" type="ORF">CEJ86_07815</name>
</gene>
<accession>A0A2J0Z511</accession>
<evidence type="ECO:0000256" key="4">
    <source>
        <dbReference type="ARBA" id="ARBA00022989"/>
    </source>
</evidence>
<organism evidence="7 8">
    <name type="scientific">Rhizobium meliloti</name>
    <name type="common">Ensifer meliloti</name>
    <name type="synonym">Sinorhizobium meliloti</name>
    <dbReference type="NCBI Taxonomy" id="382"/>
    <lineage>
        <taxon>Bacteria</taxon>
        <taxon>Pseudomonadati</taxon>
        <taxon>Pseudomonadota</taxon>
        <taxon>Alphaproteobacteria</taxon>
        <taxon>Hyphomicrobiales</taxon>
        <taxon>Rhizobiaceae</taxon>
        <taxon>Sinorhizobium/Ensifer group</taxon>
        <taxon>Sinorhizobium</taxon>
    </lineage>
</organism>
<reference evidence="7 8" key="1">
    <citation type="submission" date="2017-06" db="EMBL/GenBank/DDBJ databases">
        <title>Ensifer strains isolated from leguminous trees and herbs display diverse denitrification phenotypes with some acting as strong N2O sinks.</title>
        <authorList>
            <person name="Woliy K."/>
            <person name="Mania D."/>
            <person name="Bakken L.R."/>
            <person name="Frostegard A."/>
        </authorList>
    </citation>
    <scope>NUCLEOTIDE SEQUENCE [LARGE SCALE GENOMIC DNA]</scope>
    <source>
        <strain evidence="7 8">AC50a</strain>
    </source>
</reference>
<evidence type="ECO:0000313" key="7">
    <source>
        <dbReference type="EMBL" id="PJR15617.1"/>
    </source>
</evidence>
<proteinExistence type="predicted"/>
<feature type="transmembrane region" description="Helical" evidence="6">
    <location>
        <begin position="37"/>
        <end position="58"/>
    </location>
</feature>
<keyword evidence="4 6" id="KW-1133">Transmembrane helix</keyword>
<evidence type="ECO:0000256" key="5">
    <source>
        <dbReference type="ARBA" id="ARBA00023136"/>
    </source>
</evidence>